<dbReference type="InterPro" id="IPR025164">
    <property type="entry name" value="Toastrack_DUF4097"/>
</dbReference>
<proteinExistence type="predicted"/>
<dbReference type="Proteomes" id="UP000248326">
    <property type="component" value="Unassembled WGS sequence"/>
</dbReference>
<evidence type="ECO:0000259" key="1">
    <source>
        <dbReference type="Pfam" id="PF13349"/>
    </source>
</evidence>
<reference evidence="2 3" key="1">
    <citation type="submission" date="2018-06" db="EMBL/GenBank/DDBJ databases">
        <title>Genomic Encyclopedia of Type Strains, Phase IV (KMG-IV): sequencing the most valuable type-strain genomes for metagenomic binning, comparative biology and taxonomic classification.</title>
        <authorList>
            <person name="Goeker M."/>
        </authorList>
    </citation>
    <scope>NUCLEOTIDE SEQUENCE [LARGE SCALE GENOMIC DNA]</scope>
    <source>
        <strain evidence="2 3">DSM 18048</strain>
    </source>
</reference>
<dbReference type="Pfam" id="PF13349">
    <property type="entry name" value="DUF4097"/>
    <property type="match status" value="1"/>
</dbReference>
<sequence length="330" mass="35679">MILPVSHPRAVAVRVLVSLSLLAACGVAFRVSLKPLPPVRLASHVVSEDMNGVTAAQITLDTRIGAVRVQAGRPRTLTGEAELEGTLKETVSTANGVKTVQYTQRVDDPRRASMLFRAHSDRQRLDVNLPSALPIDLDVRGGFGETSLDLRGTGVESLSVRRGGEDLDLILPEHEVTARIDATFGETRVTGVDSSGTLDVRGEVGRITLDLRDAKATNVRAQTKFGDLDVSLPARFEAVLRTESGEAEIEVPEIRAASSLDVLSKFGDVTVRVPKDANVRVDAHMRFGDVVVPEGFERQGASYVHRGRGPLLIVRAESRQGDVTVREVEQ</sequence>
<protein>
    <submittedName>
        <fullName evidence="2">Putative adhesin</fullName>
    </submittedName>
</protein>
<evidence type="ECO:0000313" key="3">
    <source>
        <dbReference type="Proteomes" id="UP000248326"/>
    </source>
</evidence>
<dbReference type="EMBL" id="QJSX01000002">
    <property type="protein sequence ID" value="PYE55938.1"/>
    <property type="molecule type" value="Genomic_DNA"/>
</dbReference>
<comment type="caution">
    <text evidence="2">The sequence shown here is derived from an EMBL/GenBank/DDBJ whole genome shotgun (WGS) entry which is preliminary data.</text>
</comment>
<dbReference type="RefSeq" id="WP_110885463.1">
    <property type="nucleotide sequence ID" value="NZ_QJSX01000002.1"/>
</dbReference>
<feature type="domain" description="DUF4097" evidence="1">
    <location>
        <begin position="57"/>
        <end position="301"/>
    </location>
</feature>
<accession>A0A318SEH2</accession>
<gene>
    <name evidence="2" type="ORF">DES52_102305</name>
</gene>
<organism evidence="2 3">
    <name type="scientific">Deinococcus yavapaiensis KR-236</name>
    <dbReference type="NCBI Taxonomy" id="694435"/>
    <lineage>
        <taxon>Bacteria</taxon>
        <taxon>Thermotogati</taxon>
        <taxon>Deinococcota</taxon>
        <taxon>Deinococci</taxon>
        <taxon>Deinococcales</taxon>
        <taxon>Deinococcaceae</taxon>
        <taxon>Deinococcus</taxon>
    </lineage>
</organism>
<dbReference type="AlphaFoldDB" id="A0A318SEH2"/>
<name>A0A318SEH2_9DEIO</name>
<dbReference type="OrthoDB" id="3208990at2"/>
<keyword evidence="3" id="KW-1185">Reference proteome</keyword>
<evidence type="ECO:0000313" key="2">
    <source>
        <dbReference type="EMBL" id="PYE55938.1"/>
    </source>
</evidence>